<comment type="similarity">
    <text evidence="1">Belongs to the type-B carboxylesterase/lipase family.</text>
</comment>
<dbReference type="EMBL" id="QWIO01001277">
    <property type="protein sequence ID" value="RMY75111.1"/>
    <property type="molecule type" value="Genomic_DNA"/>
</dbReference>
<evidence type="ECO:0000256" key="1">
    <source>
        <dbReference type="ARBA" id="ARBA00005964"/>
    </source>
</evidence>
<gene>
    <name evidence="5" type="ORF">D0864_09890</name>
</gene>
<sequence>MFSTALRNRTCLVTRPNNFAISPPHAHAKEHDVEMQIDSSLTVECRLPAMATALSLLLLSGVANAFPPWHHGPPNGGHNDHDYRVSTTSGQVRGKVDPDLPNVQQYLGIPFAVPPVGDRRWTAPELLDQREAEIDATELPVSCMQYLSNQGSSVYVREIFEFNLQGLNRTGVVSEDCLTVSVWTPNSVEDSHGWHDEHHWSPSKTHDGGKEEDEGLPVLIFFYGGGFQTGGEDVPYQIPAQWVNRTPDHLVVSFNYRLNIFGFPNAAGLDEQNLGLLDQRAAVEWCKKNIAAFGGDPNRMVAWGQSAGSISVDYYNYAHYEDPLVTGLIMDSGTAFSDLTSEDVSNSNFTFVAENVGCSGLGNDPSQQLACMREVSADKIEGFIAKYQESGDTPAIGFNPVPDNKIVFENYTERALAGKQARVPAIVGTNTEDGVPFVPYHPSGPDNQTAVLAALLRTFFCPATETLKYRQQTGLSSYRYLYAGNFSNVSPEPWMGAYHSSELPMLFGTHPNFRGPSTPLEYATSHAFQDAYVAFARDPEHGLATQDWQQYSKLGEDTVREFGAGVAAQDTSIGSTEDLCAL</sequence>
<evidence type="ECO:0000256" key="3">
    <source>
        <dbReference type="SAM" id="MobiDB-lite"/>
    </source>
</evidence>
<feature type="domain" description="Carboxylesterase type B" evidence="4">
    <location>
        <begin position="84"/>
        <end position="448"/>
    </location>
</feature>
<dbReference type="GO" id="GO:0052689">
    <property type="term" value="F:carboxylic ester hydrolase activity"/>
    <property type="evidence" value="ECO:0007669"/>
    <property type="project" value="TreeGrafter"/>
</dbReference>
<comment type="caution">
    <text evidence="5">The sequence shown here is derived from an EMBL/GenBank/DDBJ whole genome shotgun (WGS) entry which is preliminary data.</text>
</comment>
<dbReference type="PANTHER" id="PTHR43918:SF4">
    <property type="entry name" value="CARBOXYLIC ESTER HYDROLASE"/>
    <property type="match status" value="1"/>
</dbReference>
<protein>
    <recommendedName>
        <fullName evidence="4">Carboxylesterase type B domain-containing protein</fullName>
    </recommendedName>
</protein>
<dbReference type="Pfam" id="PF00135">
    <property type="entry name" value="COesterase"/>
    <property type="match status" value="1"/>
</dbReference>
<dbReference type="PROSITE" id="PS00941">
    <property type="entry name" value="CARBOXYLESTERASE_B_2"/>
    <property type="match status" value="1"/>
</dbReference>
<reference evidence="5 6" key="1">
    <citation type="journal article" date="2018" name="BMC Genomics">
        <title>Genomic evidence for intraspecific hybridization in a clonal and extremely halotolerant yeast.</title>
        <authorList>
            <person name="Gostincar C."/>
            <person name="Stajich J.E."/>
            <person name="Zupancic J."/>
            <person name="Zalar P."/>
            <person name="Gunde-Cimerman N."/>
        </authorList>
    </citation>
    <scope>NUCLEOTIDE SEQUENCE [LARGE SCALE GENOMIC DNA]</scope>
    <source>
        <strain evidence="5 6">EXF-10513</strain>
    </source>
</reference>
<evidence type="ECO:0000313" key="5">
    <source>
        <dbReference type="EMBL" id="RMY75111.1"/>
    </source>
</evidence>
<name>A0A3M7EET6_HORWE</name>
<dbReference type="PANTHER" id="PTHR43918">
    <property type="entry name" value="ACETYLCHOLINESTERASE"/>
    <property type="match status" value="1"/>
</dbReference>
<dbReference type="SUPFAM" id="SSF53474">
    <property type="entry name" value="alpha/beta-Hydrolases"/>
    <property type="match status" value="1"/>
</dbReference>
<dbReference type="InterPro" id="IPR002018">
    <property type="entry name" value="CarbesteraseB"/>
</dbReference>
<feature type="compositionally biased region" description="Basic and acidic residues" evidence="3">
    <location>
        <begin position="191"/>
        <end position="209"/>
    </location>
</feature>
<dbReference type="InterPro" id="IPR029058">
    <property type="entry name" value="AB_hydrolase_fold"/>
</dbReference>
<dbReference type="Proteomes" id="UP000269539">
    <property type="component" value="Unassembled WGS sequence"/>
</dbReference>
<feature type="region of interest" description="Disordered" evidence="3">
    <location>
        <begin position="191"/>
        <end position="210"/>
    </location>
</feature>
<evidence type="ECO:0000313" key="6">
    <source>
        <dbReference type="Proteomes" id="UP000269539"/>
    </source>
</evidence>
<dbReference type="Gene3D" id="3.40.50.1820">
    <property type="entry name" value="alpha/beta hydrolase"/>
    <property type="match status" value="1"/>
</dbReference>
<proteinExistence type="inferred from homology"/>
<dbReference type="InterPro" id="IPR019819">
    <property type="entry name" value="Carboxylesterase_B_CS"/>
</dbReference>
<dbReference type="VEuPathDB" id="FungiDB:BTJ68_01289"/>
<accession>A0A3M7EET6</accession>
<keyword evidence="2" id="KW-0378">Hydrolase</keyword>
<organism evidence="5 6">
    <name type="scientific">Hortaea werneckii</name>
    <name type="common">Black yeast</name>
    <name type="synonym">Cladosporium werneckii</name>
    <dbReference type="NCBI Taxonomy" id="91943"/>
    <lineage>
        <taxon>Eukaryota</taxon>
        <taxon>Fungi</taxon>
        <taxon>Dikarya</taxon>
        <taxon>Ascomycota</taxon>
        <taxon>Pezizomycotina</taxon>
        <taxon>Dothideomycetes</taxon>
        <taxon>Dothideomycetidae</taxon>
        <taxon>Mycosphaerellales</taxon>
        <taxon>Teratosphaeriaceae</taxon>
        <taxon>Hortaea</taxon>
    </lineage>
</organism>
<evidence type="ECO:0000259" key="4">
    <source>
        <dbReference type="Pfam" id="PF00135"/>
    </source>
</evidence>
<dbReference type="InterPro" id="IPR050654">
    <property type="entry name" value="AChE-related_enzymes"/>
</dbReference>
<evidence type="ECO:0000256" key="2">
    <source>
        <dbReference type="ARBA" id="ARBA00022801"/>
    </source>
</evidence>
<dbReference type="AlphaFoldDB" id="A0A3M7EET6"/>